<sequence>MVVVAAEAKLKAFQNSTRTAETKRVSEKDEINVPQAKRRKKVNLDDHDEQKSRMKEEISFTGEADAVLLSRMPSLDMDMIWDALPFASADS</sequence>
<dbReference type="AlphaFoldDB" id="A0A9D5HV30"/>
<proteinExistence type="predicted"/>
<feature type="compositionally biased region" description="Basic and acidic residues" evidence="1">
    <location>
        <begin position="20"/>
        <end position="31"/>
    </location>
</feature>
<evidence type="ECO:0000256" key="1">
    <source>
        <dbReference type="SAM" id="MobiDB-lite"/>
    </source>
</evidence>
<name>A0A9D5HV30_9LILI</name>
<accession>A0A9D5HV30</accession>
<feature type="region of interest" description="Disordered" evidence="1">
    <location>
        <begin position="17"/>
        <end position="56"/>
    </location>
</feature>
<dbReference type="OrthoDB" id="777275at2759"/>
<reference evidence="2" key="1">
    <citation type="submission" date="2021-03" db="EMBL/GenBank/DDBJ databases">
        <authorList>
            <person name="Li Z."/>
            <person name="Yang C."/>
        </authorList>
    </citation>
    <scope>NUCLEOTIDE SEQUENCE</scope>
    <source>
        <strain evidence="2">Dzin_1.0</strain>
        <tissue evidence="2">Leaf</tissue>
    </source>
</reference>
<keyword evidence="3" id="KW-1185">Reference proteome</keyword>
<feature type="compositionally biased region" description="Basic and acidic residues" evidence="1">
    <location>
        <begin position="42"/>
        <end position="56"/>
    </location>
</feature>
<evidence type="ECO:0000313" key="2">
    <source>
        <dbReference type="EMBL" id="KAJ0988997.1"/>
    </source>
</evidence>
<gene>
    <name evidence="2" type="ORF">J5N97_007353</name>
</gene>
<protein>
    <submittedName>
        <fullName evidence="2">Uncharacterized protein</fullName>
    </submittedName>
</protein>
<comment type="caution">
    <text evidence="2">The sequence shown here is derived from an EMBL/GenBank/DDBJ whole genome shotgun (WGS) entry which is preliminary data.</text>
</comment>
<dbReference type="Proteomes" id="UP001085076">
    <property type="component" value="Miscellaneous, Linkage group lg01"/>
</dbReference>
<reference evidence="2" key="2">
    <citation type="journal article" date="2022" name="Hortic Res">
        <title>The genome of Dioscorea zingiberensis sheds light on the biosynthesis, origin and evolution of the medicinally important diosgenin saponins.</title>
        <authorList>
            <person name="Li Y."/>
            <person name="Tan C."/>
            <person name="Li Z."/>
            <person name="Guo J."/>
            <person name="Li S."/>
            <person name="Chen X."/>
            <person name="Wang C."/>
            <person name="Dai X."/>
            <person name="Yang H."/>
            <person name="Song W."/>
            <person name="Hou L."/>
            <person name="Xu J."/>
            <person name="Tong Z."/>
            <person name="Xu A."/>
            <person name="Yuan X."/>
            <person name="Wang W."/>
            <person name="Yang Q."/>
            <person name="Chen L."/>
            <person name="Sun Z."/>
            <person name="Wang K."/>
            <person name="Pan B."/>
            <person name="Chen J."/>
            <person name="Bao Y."/>
            <person name="Liu F."/>
            <person name="Qi X."/>
            <person name="Gang D.R."/>
            <person name="Wen J."/>
            <person name="Li J."/>
        </authorList>
    </citation>
    <scope>NUCLEOTIDE SEQUENCE</scope>
    <source>
        <strain evidence="2">Dzin_1.0</strain>
    </source>
</reference>
<evidence type="ECO:0000313" key="3">
    <source>
        <dbReference type="Proteomes" id="UP001085076"/>
    </source>
</evidence>
<dbReference type="EMBL" id="JAGGNH010000001">
    <property type="protein sequence ID" value="KAJ0988997.1"/>
    <property type="molecule type" value="Genomic_DNA"/>
</dbReference>
<organism evidence="2 3">
    <name type="scientific">Dioscorea zingiberensis</name>
    <dbReference type="NCBI Taxonomy" id="325984"/>
    <lineage>
        <taxon>Eukaryota</taxon>
        <taxon>Viridiplantae</taxon>
        <taxon>Streptophyta</taxon>
        <taxon>Embryophyta</taxon>
        <taxon>Tracheophyta</taxon>
        <taxon>Spermatophyta</taxon>
        <taxon>Magnoliopsida</taxon>
        <taxon>Liliopsida</taxon>
        <taxon>Dioscoreales</taxon>
        <taxon>Dioscoreaceae</taxon>
        <taxon>Dioscorea</taxon>
    </lineage>
</organism>